<dbReference type="PROSITE" id="PS51186">
    <property type="entry name" value="GNAT"/>
    <property type="match status" value="1"/>
</dbReference>
<dbReference type="InterPro" id="IPR020036">
    <property type="entry name" value="PseH"/>
</dbReference>
<dbReference type="PANTHER" id="PTHR43415:SF3">
    <property type="entry name" value="GNAT-FAMILY ACETYLTRANSFERASE"/>
    <property type="match status" value="1"/>
</dbReference>
<dbReference type="Proteomes" id="UP001296967">
    <property type="component" value="Unassembled WGS sequence"/>
</dbReference>
<dbReference type="PANTHER" id="PTHR43415">
    <property type="entry name" value="SPERMIDINE N(1)-ACETYLTRANSFERASE"/>
    <property type="match status" value="1"/>
</dbReference>
<dbReference type="NCBIfam" id="TIGR03585">
    <property type="entry name" value="PseH"/>
    <property type="match status" value="1"/>
</dbReference>
<evidence type="ECO:0000259" key="1">
    <source>
        <dbReference type="PROSITE" id="PS51186"/>
    </source>
</evidence>
<dbReference type="GO" id="GO:0016747">
    <property type="term" value="F:acyltransferase activity, transferring groups other than amino-acyl groups"/>
    <property type="evidence" value="ECO:0007669"/>
    <property type="project" value="InterPro"/>
</dbReference>
<name>A0AAJ0XH27_HALSE</name>
<evidence type="ECO:0000313" key="3">
    <source>
        <dbReference type="Proteomes" id="UP001296967"/>
    </source>
</evidence>
<dbReference type="EMBL" id="NHSF01000062">
    <property type="protein sequence ID" value="MBK5931290.1"/>
    <property type="molecule type" value="Genomic_DNA"/>
</dbReference>
<dbReference type="InterPro" id="IPR016181">
    <property type="entry name" value="Acyl_CoA_acyltransferase"/>
</dbReference>
<protein>
    <submittedName>
        <fullName evidence="2">UDP-4-amino-4, 6-dideoxy-N-acetyl-beta-L-altrosamine N-acetyltransferase</fullName>
    </submittedName>
</protein>
<accession>A0AAJ0XH27</accession>
<gene>
    <name evidence="2" type="ORF">CCR82_12380</name>
</gene>
<dbReference type="InterPro" id="IPR000182">
    <property type="entry name" value="GNAT_dom"/>
</dbReference>
<feature type="domain" description="N-acetyltransferase" evidence="1">
    <location>
        <begin position="1"/>
        <end position="157"/>
    </location>
</feature>
<reference evidence="2" key="2">
    <citation type="journal article" date="2020" name="Microorganisms">
        <title>Osmotic Adaptation and Compatible Solute Biosynthesis of Phototrophic Bacteria as Revealed from Genome Analyses.</title>
        <authorList>
            <person name="Imhoff J.F."/>
            <person name="Rahn T."/>
            <person name="Kunzel S."/>
            <person name="Keller A."/>
            <person name="Neulinger S.C."/>
        </authorList>
    </citation>
    <scope>NUCLEOTIDE SEQUENCE</scope>
    <source>
        <strain evidence="2">DSM 4395</strain>
    </source>
</reference>
<proteinExistence type="predicted"/>
<organism evidence="2 3">
    <name type="scientific">Halochromatium salexigens</name>
    <name type="common">Chromatium salexigens</name>
    <dbReference type="NCBI Taxonomy" id="49447"/>
    <lineage>
        <taxon>Bacteria</taxon>
        <taxon>Pseudomonadati</taxon>
        <taxon>Pseudomonadota</taxon>
        <taxon>Gammaproteobacteria</taxon>
        <taxon>Chromatiales</taxon>
        <taxon>Chromatiaceae</taxon>
        <taxon>Halochromatium</taxon>
    </lineage>
</organism>
<evidence type="ECO:0000313" key="2">
    <source>
        <dbReference type="EMBL" id="MBK5931290.1"/>
    </source>
</evidence>
<dbReference type="RefSeq" id="WP_201246131.1">
    <property type="nucleotide sequence ID" value="NZ_NHSF01000062.1"/>
</dbReference>
<comment type="caution">
    <text evidence="2">The sequence shown here is derived from an EMBL/GenBank/DDBJ whole genome shotgun (WGS) entry which is preliminary data.</text>
</comment>
<dbReference type="SUPFAM" id="SSF55729">
    <property type="entry name" value="Acyl-CoA N-acyltransferases (Nat)"/>
    <property type="match status" value="1"/>
</dbReference>
<keyword evidence="3" id="KW-1185">Reference proteome</keyword>
<sequence length="182" mass="20974">MPLEPLTESDLELILPWRNAPAVRRAMLSHHEISLDEHRAWFARLQHDPSRRWYLFQDDTGTAQGVVYFTDIDTEQGSAFWGFYARPEAPSGTGLRILFAALNLAFTELGLHKLNGEVLADNQRSLHLHQKVGFSEEGRFREQHHDGAHRIDIVRLGLLASEWPEQCERLRARIVQLDELKS</sequence>
<dbReference type="Pfam" id="PF13302">
    <property type="entry name" value="Acetyltransf_3"/>
    <property type="match status" value="1"/>
</dbReference>
<dbReference type="AlphaFoldDB" id="A0AAJ0XH27"/>
<reference evidence="2" key="1">
    <citation type="submission" date="2017-05" db="EMBL/GenBank/DDBJ databases">
        <authorList>
            <person name="Imhoff J.F."/>
            <person name="Rahn T."/>
            <person name="Kuenzel S."/>
            <person name="Neulinger S.C."/>
        </authorList>
    </citation>
    <scope>NUCLEOTIDE SEQUENCE</scope>
    <source>
        <strain evidence="2">DSM 4395</strain>
    </source>
</reference>
<dbReference type="Gene3D" id="3.40.630.30">
    <property type="match status" value="1"/>
</dbReference>